<evidence type="ECO:0000313" key="2">
    <source>
        <dbReference type="EMBL" id="CAF5148479.1"/>
    </source>
</evidence>
<evidence type="ECO:0000313" key="3">
    <source>
        <dbReference type="Proteomes" id="UP000663848"/>
    </source>
</evidence>
<proteinExistence type="predicted"/>
<feature type="compositionally biased region" description="Acidic residues" evidence="1">
    <location>
        <begin position="9"/>
        <end position="21"/>
    </location>
</feature>
<evidence type="ECO:0000256" key="1">
    <source>
        <dbReference type="SAM" id="MobiDB-lite"/>
    </source>
</evidence>
<gene>
    <name evidence="2" type="ORF">QYT958_LOCUS48329</name>
</gene>
<sequence>MAEFGISLSDDEDDDDDDDYENGLSNQNGTNSIENNNLNGKIIHSIDDVDDDEL</sequence>
<dbReference type="AlphaFoldDB" id="A0A822G9B8"/>
<name>A0A822G9B8_9BILA</name>
<dbReference type="Proteomes" id="UP000663848">
    <property type="component" value="Unassembled WGS sequence"/>
</dbReference>
<organism evidence="2 3">
    <name type="scientific">Rotaria socialis</name>
    <dbReference type="NCBI Taxonomy" id="392032"/>
    <lineage>
        <taxon>Eukaryota</taxon>
        <taxon>Metazoa</taxon>
        <taxon>Spiralia</taxon>
        <taxon>Gnathifera</taxon>
        <taxon>Rotifera</taxon>
        <taxon>Eurotatoria</taxon>
        <taxon>Bdelloidea</taxon>
        <taxon>Philodinida</taxon>
        <taxon>Philodinidae</taxon>
        <taxon>Rotaria</taxon>
    </lineage>
</organism>
<feature type="non-terminal residue" evidence="2">
    <location>
        <position position="54"/>
    </location>
</feature>
<comment type="caution">
    <text evidence="2">The sequence shown here is derived from an EMBL/GenBank/DDBJ whole genome shotgun (WGS) entry which is preliminary data.</text>
</comment>
<accession>A0A822G9B8</accession>
<reference evidence="2" key="1">
    <citation type="submission" date="2021-02" db="EMBL/GenBank/DDBJ databases">
        <authorList>
            <person name="Nowell W R."/>
        </authorList>
    </citation>
    <scope>NUCLEOTIDE SEQUENCE</scope>
</reference>
<protein>
    <submittedName>
        <fullName evidence="2">Uncharacterized protein</fullName>
    </submittedName>
</protein>
<feature type="region of interest" description="Disordered" evidence="1">
    <location>
        <begin position="1"/>
        <end position="54"/>
    </location>
</feature>
<feature type="compositionally biased region" description="Polar residues" evidence="1">
    <location>
        <begin position="23"/>
        <end position="39"/>
    </location>
</feature>
<dbReference type="EMBL" id="CAJOBR010097331">
    <property type="protein sequence ID" value="CAF5148479.1"/>
    <property type="molecule type" value="Genomic_DNA"/>
</dbReference>